<dbReference type="Gene3D" id="3.90.1410.10">
    <property type="entry name" value="set domain protein methyltransferase, domain 1"/>
    <property type="match status" value="1"/>
</dbReference>
<dbReference type="InterPro" id="IPR044429">
    <property type="entry name" value="SETD4_SET"/>
</dbReference>
<dbReference type="AlphaFoldDB" id="A0A166AM67"/>
<organism evidence="5 6">
    <name type="scientific">Sistotremastrum suecicum HHB10207 ss-3</name>
    <dbReference type="NCBI Taxonomy" id="1314776"/>
    <lineage>
        <taxon>Eukaryota</taxon>
        <taxon>Fungi</taxon>
        <taxon>Dikarya</taxon>
        <taxon>Basidiomycota</taxon>
        <taxon>Agaricomycotina</taxon>
        <taxon>Agaricomycetes</taxon>
        <taxon>Sistotremastrales</taxon>
        <taxon>Sistotremastraceae</taxon>
        <taxon>Sistotremastrum</taxon>
    </lineage>
</organism>
<dbReference type="InterPro" id="IPR046341">
    <property type="entry name" value="SET_dom_sf"/>
</dbReference>
<protein>
    <submittedName>
        <fullName evidence="5">SET domain-containing protein</fullName>
    </submittedName>
</protein>
<keyword evidence="6" id="KW-1185">Reference proteome</keyword>
<dbReference type="PANTHER" id="PTHR13271:SF47">
    <property type="entry name" value="ACTIN-HISTIDINE N-METHYLTRANSFERASE"/>
    <property type="match status" value="1"/>
</dbReference>
<sequence length="401" mass="44988">MDGQWSRLVEWLGRNGMNTGSNDLLVRPQEIADRGRGLVLTQDVEKGTPLFTLPASVLLNYKTLRTAYPYLYNRNGELEDITATQLITLHLFLWRPNADKASMDELFGPYIDVLPSDFEWHPIWQAAIEERRENVPPATRAALDKAVQKFRADWANILTVAERFPQLEALGIDRSDTGRALWAWLNVNTRSVYQQLRPVKSHPDNLSLCPVLDFANHVPDEGDGGNVMTTRSNSLTFHSAKNHGQQAGDEVFLCYGPHGNSKLYVEYGFMTERGAEANVDDIVEKMLDESGNGQVKRRLLKIHGYWGDWALYEWPEIGPSYRLLPALCLISMEEAEWEIAISGNGSFKEAEADAYLAQICGHVIARAEGGVGAGKVGQLWEEEARVAEAVRAKLHPGRSVW</sequence>
<dbReference type="PROSITE" id="PS50280">
    <property type="entry name" value="SET"/>
    <property type="match status" value="1"/>
</dbReference>
<keyword evidence="2" id="KW-0808">Transferase</keyword>
<dbReference type="GO" id="GO:0016279">
    <property type="term" value="F:protein-lysine N-methyltransferase activity"/>
    <property type="evidence" value="ECO:0007669"/>
    <property type="project" value="InterPro"/>
</dbReference>
<evidence type="ECO:0000256" key="3">
    <source>
        <dbReference type="ARBA" id="ARBA00022691"/>
    </source>
</evidence>
<evidence type="ECO:0000313" key="6">
    <source>
        <dbReference type="Proteomes" id="UP000076798"/>
    </source>
</evidence>
<evidence type="ECO:0000256" key="2">
    <source>
        <dbReference type="ARBA" id="ARBA00022679"/>
    </source>
</evidence>
<proteinExistence type="predicted"/>
<gene>
    <name evidence="5" type="ORF">SISSUDRAFT_1064450</name>
</gene>
<keyword evidence="1" id="KW-0489">Methyltransferase</keyword>
<reference evidence="5 6" key="1">
    <citation type="journal article" date="2016" name="Mol. Biol. Evol.">
        <title>Comparative Genomics of Early-Diverging Mushroom-Forming Fungi Provides Insights into the Origins of Lignocellulose Decay Capabilities.</title>
        <authorList>
            <person name="Nagy L.G."/>
            <person name="Riley R."/>
            <person name="Tritt A."/>
            <person name="Adam C."/>
            <person name="Daum C."/>
            <person name="Floudas D."/>
            <person name="Sun H."/>
            <person name="Yadav J.S."/>
            <person name="Pangilinan J."/>
            <person name="Larsson K.H."/>
            <person name="Matsuura K."/>
            <person name="Barry K."/>
            <person name="Labutti K."/>
            <person name="Kuo R."/>
            <person name="Ohm R.A."/>
            <person name="Bhattacharya S.S."/>
            <person name="Shirouzu T."/>
            <person name="Yoshinaga Y."/>
            <person name="Martin F.M."/>
            <person name="Grigoriev I.V."/>
            <person name="Hibbett D.S."/>
        </authorList>
    </citation>
    <scope>NUCLEOTIDE SEQUENCE [LARGE SCALE GENOMIC DNA]</scope>
    <source>
        <strain evidence="5 6">HHB10207 ss-3</strain>
    </source>
</reference>
<dbReference type="PANTHER" id="PTHR13271">
    <property type="entry name" value="UNCHARACTERIZED PUTATIVE METHYLTRANSFERASE"/>
    <property type="match status" value="1"/>
</dbReference>
<dbReference type="CDD" id="cd19177">
    <property type="entry name" value="SET_SETD4"/>
    <property type="match status" value="1"/>
</dbReference>
<dbReference type="Proteomes" id="UP000076798">
    <property type="component" value="Unassembled WGS sequence"/>
</dbReference>
<dbReference type="InterPro" id="IPR050600">
    <property type="entry name" value="SETD3_SETD6_MTase"/>
</dbReference>
<dbReference type="SUPFAM" id="SSF82199">
    <property type="entry name" value="SET domain"/>
    <property type="match status" value="1"/>
</dbReference>
<keyword evidence="3" id="KW-0949">S-adenosyl-L-methionine</keyword>
<name>A0A166AM67_9AGAM</name>
<feature type="domain" description="SET" evidence="4">
    <location>
        <begin position="22"/>
        <end position="256"/>
    </location>
</feature>
<evidence type="ECO:0000313" key="5">
    <source>
        <dbReference type="EMBL" id="KZT35471.1"/>
    </source>
</evidence>
<dbReference type="InterPro" id="IPR001214">
    <property type="entry name" value="SET_dom"/>
</dbReference>
<evidence type="ECO:0000256" key="1">
    <source>
        <dbReference type="ARBA" id="ARBA00022603"/>
    </source>
</evidence>
<dbReference type="GO" id="GO:0032259">
    <property type="term" value="P:methylation"/>
    <property type="evidence" value="ECO:0007669"/>
    <property type="project" value="UniProtKB-KW"/>
</dbReference>
<accession>A0A166AM67</accession>
<dbReference type="OrthoDB" id="341421at2759"/>
<evidence type="ECO:0000259" key="4">
    <source>
        <dbReference type="PROSITE" id="PS50280"/>
    </source>
</evidence>
<dbReference type="STRING" id="1314776.A0A166AM67"/>
<dbReference type="EMBL" id="KV428138">
    <property type="protein sequence ID" value="KZT35471.1"/>
    <property type="molecule type" value="Genomic_DNA"/>
</dbReference>